<dbReference type="InterPro" id="IPR000182">
    <property type="entry name" value="GNAT_dom"/>
</dbReference>
<comment type="caution">
    <text evidence="2">The sequence shown here is derived from an EMBL/GenBank/DDBJ whole genome shotgun (WGS) entry which is preliminary data.</text>
</comment>
<dbReference type="Gene3D" id="3.40.630.30">
    <property type="match status" value="1"/>
</dbReference>
<keyword evidence="3" id="KW-1185">Reference proteome</keyword>
<dbReference type="EMBL" id="BAABGY010000016">
    <property type="protein sequence ID" value="GAA4342277.1"/>
    <property type="molecule type" value="Genomic_DNA"/>
</dbReference>
<organism evidence="2 3">
    <name type="scientific">Flaviaesturariibacter amylovorans</name>
    <dbReference type="NCBI Taxonomy" id="1084520"/>
    <lineage>
        <taxon>Bacteria</taxon>
        <taxon>Pseudomonadati</taxon>
        <taxon>Bacteroidota</taxon>
        <taxon>Chitinophagia</taxon>
        <taxon>Chitinophagales</taxon>
        <taxon>Chitinophagaceae</taxon>
        <taxon>Flaviaestuariibacter</taxon>
    </lineage>
</organism>
<feature type="domain" description="N-acetyltransferase" evidence="1">
    <location>
        <begin position="10"/>
        <end position="181"/>
    </location>
</feature>
<reference evidence="3" key="1">
    <citation type="journal article" date="2019" name="Int. J. Syst. Evol. Microbiol.">
        <title>The Global Catalogue of Microorganisms (GCM) 10K type strain sequencing project: providing services to taxonomists for standard genome sequencing and annotation.</title>
        <authorList>
            <consortium name="The Broad Institute Genomics Platform"/>
            <consortium name="The Broad Institute Genome Sequencing Center for Infectious Disease"/>
            <person name="Wu L."/>
            <person name="Ma J."/>
        </authorList>
    </citation>
    <scope>NUCLEOTIDE SEQUENCE [LARGE SCALE GENOMIC DNA]</scope>
    <source>
        <strain evidence="3">JCM 17919</strain>
    </source>
</reference>
<dbReference type="PANTHER" id="PTHR43792">
    <property type="entry name" value="GNAT FAMILY, PUTATIVE (AFU_ORTHOLOGUE AFUA_3G00765)-RELATED-RELATED"/>
    <property type="match status" value="1"/>
</dbReference>
<name>A0ABP8HPI9_9BACT</name>
<proteinExistence type="predicted"/>
<dbReference type="PANTHER" id="PTHR43792:SF16">
    <property type="entry name" value="N-ACETYLTRANSFERASE DOMAIN-CONTAINING PROTEIN"/>
    <property type="match status" value="1"/>
</dbReference>
<dbReference type="InterPro" id="IPR051531">
    <property type="entry name" value="N-acetyltransferase"/>
</dbReference>
<protein>
    <submittedName>
        <fullName evidence="2">GNAT family N-acetyltransferase</fullName>
    </submittedName>
</protein>
<accession>A0ABP8HPI9</accession>
<evidence type="ECO:0000313" key="2">
    <source>
        <dbReference type="EMBL" id="GAA4342277.1"/>
    </source>
</evidence>
<evidence type="ECO:0000313" key="3">
    <source>
        <dbReference type="Proteomes" id="UP001501725"/>
    </source>
</evidence>
<dbReference type="Proteomes" id="UP001501725">
    <property type="component" value="Unassembled WGS sequence"/>
</dbReference>
<dbReference type="SUPFAM" id="SSF55729">
    <property type="entry name" value="Acyl-CoA N-acyltransferases (Nat)"/>
    <property type="match status" value="1"/>
</dbReference>
<dbReference type="Pfam" id="PF13302">
    <property type="entry name" value="Acetyltransf_3"/>
    <property type="match status" value="1"/>
</dbReference>
<dbReference type="PROSITE" id="PS51186">
    <property type="entry name" value="GNAT"/>
    <property type="match status" value="1"/>
</dbReference>
<gene>
    <name evidence="2" type="ORF">GCM10023184_41550</name>
</gene>
<evidence type="ECO:0000259" key="1">
    <source>
        <dbReference type="PROSITE" id="PS51186"/>
    </source>
</evidence>
<dbReference type="RefSeq" id="WP_345257861.1">
    <property type="nucleotide sequence ID" value="NZ_BAABGY010000016.1"/>
</dbReference>
<sequence>MAAVLYTDRLLLRELQPDDEAGLFALDSDPEVHRYLGGRPVRGTEEIRDAIAFIRNQYADHGIGRWAVMERTSGAFLGWAGLKWITEPVNGRVHYYDLGYRILREHWGKGFATEAACAWVAYAFNELQAPAVYAIADCANSGSHGVLTKVGLRCTETFVYDGTPHHWYELGRITWMARSLQ</sequence>
<dbReference type="InterPro" id="IPR016181">
    <property type="entry name" value="Acyl_CoA_acyltransferase"/>
</dbReference>